<dbReference type="InterPro" id="IPR000843">
    <property type="entry name" value="HTH_LacI"/>
</dbReference>
<dbReference type="AlphaFoldDB" id="A0A927CC03"/>
<accession>A0A927CC03</accession>
<dbReference type="SUPFAM" id="SSF47413">
    <property type="entry name" value="lambda repressor-like DNA-binding domains"/>
    <property type="match status" value="1"/>
</dbReference>
<dbReference type="Gene3D" id="3.40.50.2300">
    <property type="match status" value="2"/>
</dbReference>
<dbReference type="EMBL" id="JACXJA010000040">
    <property type="protein sequence ID" value="MBD2865258.1"/>
    <property type="molecule type" value="Genomic_DNA"/>
</dbReference>
<dbReference type="GO" id="GO:0003700">
    <property type="term" value="F:DNA-binding transcription factor activity"/>
    <property type="evidence" value="ECO:0007669"/>
    <property type="project" value="TreeGrafter"/>
</dbReference>
<dbReference type="CDD" id="cd06267">
    <property type="entry name" value="PBP1_LacI_sugar_binding-like"/>
    <property type="match status" value="1"/>
</dbReference>
<dbReference type="GO" id="GO:0000976">
    <property type="term" value="F:transcription cis-regulatory region binding"/>
    <property type="evidence" value="ECO:0007669"/>
    <property type="project" value="TreeGrafter"/>
</dbReference>
<dbReference type="Pfam" id="PF00356">
    <property type="entry name" value="LacI"/>
    <property type="match status" value="1"/>
</dbReference>
<keyword evidence="1" id="KW-0805">Transcription regulation</keyword>
<dbReference type="InterPro" id="IPR010982">
    <property type="entry name" value="Lambda_DNA-bd_dom_sf"/>
</dbReference>
<dbReference type="PANTHER" id="PTHR30146:SF109">
    <property type="entry name" value="HTH-TYPE TRANSCRIPTIONAL REGULATOR GALS"/>
    <property type="match status" value="1"/>
</dbReference>
<evidence type="ECO:0000256" key="3">
    <source>
        <dbReference type="ARBA" id="ARBA00023163"/>
    </source>
</evidence>
<keyword evidence="3" id="KW-0804">Transcription</keyword>
<sequence>MVTQKDIADFVGVSRTAVSLVLNNAPNSTVSEKTKELILKAAKELGYKDTDVKPKICYVFYSRDANDPRYFQHLRVTEEAAARYGYSMLFMSIKPDPNDHQRLKELARSQDTAGILVSGLLDDTIIEILEETKVPHVYYGSTDRTDINVVTTDYSKVCYEAVRHLIELGHRRIAFFSGSLRLLINKRELAGYSKALEEAGIEVDKALIQSGAEEDGDELCSRLRELDVYYTAAYCTNTVIQFGVLQGLKRHGIAVPGQISLIGHGYTELVKLSIPQLTTMILSGDQKEIPAIRLIEIIQRKTPDPIYECLTDFELFPGGTTARCPAT</sequence>
<dbReference type="RefSeq" id="WP_190930883.1">
    <property type="nucleotide sequence ID" value="NZ_JACXJA010000040.1"/>
</dbReference>
<organism evidence="5 6">
    <name type="scientific">Paenibacillus oceani</name>
    <dbReference type="NCBI Taxonomy" id="2772510"/>
    <lineage>
        <taxon>Bacteria</taxon>
        <taxon>Bacillati</taxon>
        <taxon>Bacillota</taxon>
        <taxon>Bacilli</taxon>
        <taxon>Bacillales</taxon>
        <taxon>Paenibacillaceae</taxon>
        <taxon>Paenibacillus</taxon>
    </lineage>
</organism>
<proteinExistence type="predicted"/>
<dbReference type="PANTHER" id="PTHR30146">
    <property type="entry name" value="LACI-RELATED TRANSCRIPTIONAL REPRESSOR"/>
    <property type="match status" value="1"/>
</dbReference>
<dbReference type="PROSITE" id="PS50932">
    <property type="entry name" value="HTH_LACI_2"/>
    <property type="match status" value="1"/>
</dbReference>
<evidence type="ECO:0000259" key="4">
    <source>
        <dbReference type="PROSITE" id="PS50932"/>
    </source>
</evidence>
<evidence type="ECO:0000313" key="6">
    <source>
        <dbReference type="Proteomes" id="UP000639396"/>
    </source>
</evidence>
<dbReference type="SMART" id="SM00354">
    <property type="entry name" value="HTH_LACI"/>
    <property type="match status" value="1"/>
</dbReference>
<dbReference type="SUPFAM" id="SSF53822">
    <property type="entry name" value="Periplasmic binding protein-like I"/>
    <property type="match status" value="1"/>
</dbReference>
<name>A0A927CC03_9BACL</name>
<dbReference type="InterPro" id="IPR046335">
    <property type="entry name" value="LacI/GalR-like_sensor"/>
</dbReference>
<evidence type="ECO:0000256" key="1">
    <source>
        <dbReference type="ARBA" id="ARBA00023015"/>
    </source>
</evidence>
<dbReference type="InterPro" id="IPR028082">
    <property type="entry name" value="Peripla_BP_I"/>
</dbReference>
<dbReference type="Pfam" id="PF13377">
    <property type="entry name" value="Peripla_BP_3"/>
    <property type="match status" value="1"/>
</dbReference>
<reference evidence="5" key="1">
    <citation type="submission" date="2020-09" db="EMBL/GenBank/DDBJ databases">
        <title>A novel bacterium of genus Paenibacillus, isolated from South China Sea.</title>
        <authorList>
            <person name="Huang H."/>
            <person name="Mo K."/>
            <person name="Hu Y."/>
        </authorList>
    </citation>
    <scope>NUCLEOTIDE SEQUENCE</scope>
    <source>
        <strain evidence="5">IB182363</strain>
    </source>
</reference>
<gene>
    <name evidence="5" type="ORF">IDH45_25070</name>
</gene>
<evidence type="ECO:0000313" key="5">
    <source>
        <dbReference type="EMBL" id="MBD2865258.1"/>
    </source>
</evidence>
<keyword evidence="2 5" id="KW-0238">DNA-binding</keyword>
<evidence type="ECO:0000256" key="2">
    <source>
        <dbReference type="ARBA" id="ARBA00023125"/>
    </source>
</evidence>
<protein>
    <submittedName>
        <fullName evidence="5">LacI family DNA-binding transcriptional regulator</fullName>
    </submittedName>
</protein>
<dbReference type="Proteomes" id="UP000639396">
    <property type="component" value="Unassembled WGS sequence"/>
</dbReference>
<comment type="caution">
    <text evidence="5">The sequence shown here is derived from an EMBL/GenBank/DDBJ whole genome shotgun (WGS) entry which is preliminary data.</text>
</comment>
<keyword evidence="6" id="KW-1185">Reference proteome</keyword>
<dbReference type="CDD" id="cd01392">
    <property type="entry name" value="HTH_LacI"/>
    <property type="match status" value="1"/>
</dbReference>
<dbReference type="Gene3D" id="1.10.260.40">
    <property type="entry name" value="lambda repressor-like DNA-binding domains"/>
    <property type="match status" value="1"/>
</dbReference>
<feature type="domain" description="HTH lacI-type" evidence="4">
    <location>
        <begin position="2"/>
        <end position="48"/>
    </location>
</feature>